<dbReference type="STRING" id="765912.Thimo_1797"/>
<accession>L0GXL1</accession>
<dbReference type="HOGENOM" id="CLU_1937174_0_0_6"/>
<protein>
    <submittedName>
        <fullName evidence="3">Fe2+ transport system protein A</fullName>
    </submittedName>
</protein>
<sequence length="130" mass="13272">MHQADAALAFPIGALDPRPCRHDDCSTMPVDEPIAGAPAPGTLPVSNRAFLPETAKGFPLMMADVGAPVRITAVRAGKGLALRLTDLGLNVGTTLQVLQRQGSGLLVARGETRVALGGGMAAKILVAPIA</sequence>
<dbReference type="RefSeq" id="WP_015280708.1">
    <property type="nucleotide sequence ID" value="NC_019940.1"/>
</dbReference>
<dbReference type="eggNOG" id="COG1918">
    <property type="taxonomic scope" value="Bacteria"/>
</dbReference>
<dbReference type="KEGG" id="tmb:Thimo_1797"/>
<dbReference type="InterPro" id="IPR038157">
    <property type="entry name" value="FeoA_core_dom"/>
</dbReference>
<dbReference type="AlphaFoldDB" id="L0GXL1"/>
<dbReference type="GO" id="GO:0046914">
    <property type="term" value="F:transition metal ion binding"/>
    <property type="evidence" value="ECO:0007669"/>
    <property type="project" value="InterPro"/>
</dbReference>
<evidence type="ECO:0000259" key="2">
    <source>
        <dbReference type="SMART" id="SM00899"/>
    </source>
</evidence>
<keyword evidence="4" id="KW-1185">Reference proteome</keyword>
<dbReference type="Pfam" id="PF04023">
    <property type="entry name" value="FeoA"/>
    <property type="match status" value="1"/>
</dbReference>
<keyword evidence="1" id="KW-0408">Iron</keyword>
<dbReference type="Proteomes" id="UP000010816">
    <property type="component" value="Chromosome"/>
</dbReference>
<dbReference type="SMART" id="SM00899">
    <property type="entry name" value="FeoA"/>
    <property type="match status" value="1"/>
</dbReference>
<feature type="domain" description="Ferrous iron transporter FeoA-like" evidence="2">
    <location>
        <begin position="58"/>
        <end position="128"/>
    </location>
</feature>
<dbReference type="PANTHER" id="PTHR43151:SF1">
    <property type="entry name" value="SSR2333 PROTEIN"/>
    <property type="match status" value="1"/>
</dbReference>
<dbReference type="EMBL" id="CP003051">
    <property type="protein sequence ID" value="AGA90567.1"/>
    <property type="molecule type" value="Genomic_DNA"/>
</dbReference>
<evidence type="ECO:0000313" key="3">
    <source>
        <dbReference type="EMBL" id="AGA90567.1"/>
    </source>
</evidence>
<evidence type="ECO:0000313" key="4">
    <source>
        <dbReference type="Proteomes" id="UP000010816"/>
    </source>
</evidence>
<gene>
    <name evidence="3" type="ORF">Thimo_1797</name>
</gene>
<dbReference type="PANTHER" id="PTHR43151">
    <property type="entry name" value="FEOA FAMILY PROTEIN"/>
    <property type="match status" value="1"/>
</dbReference>
<reference evidence="3 4" key="1">
    <citation type="submission" date="2011-09" db="EMBL/GenBank/DDBJ databases">
        <title>Complete sequence of chromosome of Thioflavicoccus mobilis 8321.</title>
        <authorList>
            <consortium name="US DOE Joint Genome Institute"/>
            <person name="Lucas S."/>
            <person name="Han J."/>
            <person name="Lapidus A."/>
            <person name="Cheng J.-F."/>
            <person name="Goodwin L."/>
            <person name="Pitluck S."/>
            <person name="Peters L."/>
            <person name="Ovchinnikova G."/>
            <person name="Lu M."/>
            <person name="Detter J.C."/>
            <person name="Han C."/>
            <person name="Tapia R."/>
            <person name="Land M."/>
            <person name="Hauser L."/>
            <person name="Kyrpides N."/>
            <person name="Ivanova N."/>
            <person name="Pagani I."/>
            <person name="Vogl K."/>
            <person name="Liu Z."/>
            <person name="Imhoff J."/>
            <person name="Thiel V."/>
            <person name="Frigaard N.-U."/>
            <person name="Bryant D."/>
            <person name="Woyke T."/>
        </authorList>
    </citation>
    <scope>NUCLEOTIDE SEQUENCE [LARGE SCALE GENOMIC DNA]</scope>
    <source>
        <strain evidence="3 4">8321</strain>
    </source>
</reference>
<evidence type="ECO:0000256" key="1">
    <source>
        <dbReference type="ARBA" id="ARBA00023004"/>
    </source>
</evidence>
<dbReference type="Gene3D" id="2.30.30.90">
    <property type="match status" value="1"/>
</dbReference>
<dbReference type="InterPro" id="IPR007167">
    <property type="entry name" value="Fe-transptr_FeoA-like"/>
</dbReference>
<dbReference type="InterPro" id="IPR008988">
    <property type="entry name" value="Transcriptional_repressor_C"/>
</dbReference>
<name>L0GXL1_9GAMM</name>
<dbReference type="SUPFAM" id="SSF50037">
    <property type="entry name" value="C-terminal domain of transcriptional repressors"/>
    <property type="match status" value="1"/>
</dbReference>
<organism evidence="3 4">
    <name type="scientific">Thioflavicoccus mobilis 8321</name>
    <dbReference type="NCBI Taxonomy" id="765912"/>
    <lineage>
        <taxon>Bacteria</taxon>
        <taxon>Pseudomonadati</taxon>
        <taxon>Pseudomonadota</taxon>
        <taxon>Gammaproteobacteria</taxon>
        <taxon>Chromatiales</taxon>
        <taxon>Chromatiaceae</taxon>
        <taxon>Thioflavicoccus</taxon>
    </lineage>
</organism>
<proteinExistence type="predicted"/>
<dbReference type="InterPro" id="IPR053184">
    <property type="entry name" value="FeoA-like"/>
</dbReference>